<gene>
    <name evidence="1" type="ORF">S06H3_40647</name>
</gene>
<dbReference type="AlphaFoldDB" id="X1N562"/>
<sequence>MNQVAKGFLMISPRPIKIESIYASLLSIEEIKLPVITHMNDLARLDAHLFTYT</sequence>
<protein>
    <submittedName>
        <fullName evidence="1">Uncharacterized protein</fullName>
    </submittedName>
</protein>
<reference evidence="1" key="1">
    <citation type="journal article" date="2014" name="Front. Microbiol.">
        <title>High frequency of phylogenetically diverse reductive dehalogenase-homologous genes in deep subseafloor sedimentary metagenomes.</title>
        <authorList>
            <person name="Kawai M."/>
            <person name="Futagami T."/>
            <person name="Toyoda A."/>
            <person name="Takaki Y."/>
            <person name="Nishi S."/>
            <person name="Hori S."/>
            <person name="Arai W."/>
            <person name="Tsubouchi T."/>
            <person name="Morono Y."/>
            <person name="Uchiyama I."/>
            <person name="Ito T."/>
            <person name="Fujiyama A."/>
            <person name="Inagaki F."/>
            <person name="Takami H."/>
        </authorList>
    </citation>
    <scope>NUCLEOTIDE SEQUENCE</scope>
    <source>
        <strain evidence="1">Expedition CK06-06</strain>
    </source>
</reference>
<evidence type="ECO:0000313" key="1">
    <source>
        <dbReference type="EMBL" id="GAI39157.1"/>
    </source>
</evidence>
<proteinExistence type="predicted"/>
<dbReference type="EMBL" id="BARV01024967">
    <property type="protein sequence ID" value="GAI39157.1"/>
    <property type="molecule type" value="Genomic_DNA"/>
</dbReference>
<organism evidence="1">
    <name type="scientific">marine sediment metagenome</name>
    <dbReference type="NCBI Taxonomy" id="412755"/>
    <lineage>
        <taxon>unclassified sequences</taxon>
        <taxon>metagenomes</taxon>
        <taxon>ecological metagenomes</taxon>
    </lineage>
</organism>
<accession>X1N562</accession>
<comment type="caution">
    <text evidence="1">The sequence shown here is derived from an EMBL/GenBank/DDBJ whole genome shotgun (WGS) entry which is preliminary data.</text>
</comment>
<name>X1N562_9ZZZZ</name>